<reference evidence="1" key="1">
    <citation type="submission" date="2023-03" db="EMBL/GenBank/DDBJ databases">
        <title>Near-Complete genome sequence of Lipomyces tetrasporous NRRL Y-64009, an oleaginous yeast capable of growing on lignocellulosic hydrolysates.</title>
        <authorList>
            <consortium name="Lawrence Berkeley National Laboratory"/>
            <person name="Jagtap S.S."/>
            <person name="Liu J.-J."/>
            <person name="Walukiewicz H.E."/>
            <person name="Pangilinan J."/>
            <person name="Lipzen A."/>
            <person name="Ahrendt S."/>
            <person name="Koriabine M."/>
            <person name="Cobaugh K."/>
            <person name="Salamov A."/>
            <person name="Yoshinaga Y."/>
            <person name="Ng V."/>
            <person name="Daum C."/>
            <person name="Grigoriev I.V."/>
            <person name="Slininger P.J."/>
            <person name="Dien B.S."/>
            <person name="Jin Y.-S."/>
            <person name="Rao C.V."/>
        </authorList>
    </citation>
    <scope>NUCLEOTIDE SEQUENCE</scope>
    <source>
        <strain evidence="1">NRRL Y-64009</strain>
    </source>
</reference>
<organism evidence="1 2">
    <name type="scientific">Lipomyces tetrasporus</name>
    <dbReference type="NCBI Taxonomy" id="54092"/>
    <lineage>
        <taxon>Eukaryota</taxon>
        <taxon>Fungi</taxon>
        <taxon>Dikarya</taxon>
        <taxon>Ascomycota</taxon>
        <taxon>Saccharomycotina</taxon>
        <taxon>Lipomycetes</taxon>
        <taxon>Lipomycetales</taxon>
        <taxon>Lipomycetaceae</taxon>
        <taxon>Lipomyces</taxon>
    </lineage>
</organism>
<dbReference type="Proteomes" id="UP001217417">
    <property type="component" value="Unassembled WGS sequence"/>
</dbReference>
<evidence type="ECO:0000313" key="2">
    <source>
        <dbReference type="Proteomes" id="UP001217417"/>
    </source>
</evidence>
<dbReference type="EMBL" id="JARPMG010000005">
    <property type="protein sequence ID" value="KAJ8100288.1"/>
    <property type="molecule type" value="Genomic_DNA"/>
</dbReference>
<name>A0AAD7QRT8_9ASCO</name>
<dbReference type="AlphaFoldDB" id="A0AAD7QRT8"/>
<sequence length="79" mass="8812">MRGCLEFLSHVEQLFGLVLNKWAYNAYKYGLRQESTPVAAFYMVSVLFTNIHTCIAGGNEVSQSFGCAPPSLEEYLGQD</sequence>
<proteinExistence type="predicted"/>
<protein>
    <submittedName>
        <fullName evidence="1">Uncharacterized protein</fullName>
    </submittedName>
</protein>
<dbReference type="RefSeq" id="XP_056043738.1">
    <property type="nucleotide sequence ID" value="XM_056189269.1"/>
</dbReference>
<gene>
    <name evidence="1" type="ORF">POJ06DRAFT_267884</name>
</gene>
<accession>A0AAD7QRT8</accession>
<comment type="caution">
    <text evidence="1">The sequence shown here is derived from an EMBL/GenBank/DDBJ whole genome shotgun (WGS) entry which is preliminary data.</text>
</comment>
<keyword evidence="2" id="KW-1185">Reference proteome</keyword>
<dbReference type="GeneID" id="80884435"/>
<evidence type="ECO:0000313" key="1">
    <source>
        <dbReference type="EMBL" id="KAJ8100288.1"/>
    </source>
</evidence>